<evidence type="ECO:0000256" key="12">
    <source>
        <dbReference type="RuleBase" id="RU363038"/>
    </source>
</evidence>
<evidence type="ECO:0000313" key="16">
    <source>
        <dbReference type="Proteomes" id="UP001165740"/>
    </source>
</evidence>
<keyword evidence="8 12" id="KW-0648">Protein biosynthesis</keyword>
<dbReference type="GO" id="GO:0005524">
    <property type="term" value="F:ATP binding"/>
    <property type="evidence" value="ECO:0007669"/>
    <property type="project" value="UniProtKB-KW"/>
</dbReference>
<keyword evidence="6 12" id="KW-0547">Nucleotide-binding</keyword>
<evidence type="ECO:0000256" key="7">
    <source>
        <dbReference type="ARBA" id="ARBA00022840"/>
    </source>
</evidence>
<dbReference type="InterPro" id="IPR035684">
    <property type="entry name" value="ArgRS_core"/>
</dbReference>
<evidence type="ECO:0000259" key="15">
    <source>
        <dbReference type="SMART" id="SM01016"/>
    </source>
</evidence>
<dbReference type="GeneID" id="106067158"/>
<dbReference type="SUPFAM" id="SSF47323">
    <property type="entry name" value="Anticodon-binding domain of a subclass of class I aminoacyl-tRNA synthetases"/>
    <property type="match status" value="1"/>
</dbReference>
<dbReference type="FunFam" id="3.30.1360.70:FF:000002">
    <property type="entry name" value="arginine--tRNA ligase, cytoplasmic"/>
    <property type="match status" value="1"/>
</dbReference>
<keyword evidence="16" id="KW-1185">Reference proteome</keyword>
<dbReference type="GO" id="GO:0005829">
    <property type="term" value="C:cytosol"/>
    <property type="evidence" value="ECO:0007669"/>
    <property type="project" value="UniProtKB-SubCell"/>
</dbReference>
<dbReference type="SUPFAM" id="SSF55190">
    <property type="entry name" value="Arginyl-tRNA synthetase (ArgRS), N-terminal 'additional' domain"/>
    <property type="match status" value="1"/>
</dbReference>
<evidence type="ECO:0000259" key="14">
    <source>
        <dbReference type="SMART" id="SM00836"/>
    </source>
</evidence>
<dbReference type="FunFam" id="1.10.730.10:FF:000064">
    <property type="entry name" value="Probable arginine--tRNA ligase, cytoplasmic"/>
    <property type="match status" value="1"/>
</dbReference>
<evidence type="ECO:0000256" key="10">
    <source>
        <dbReference type="ARBA" id="ARBA00033033"/>
    </source>
</evidence>
<dbReference type="Gene3D" id="3.40.50.620">
    <property type="entry name" value="HUPs"/>
    <property type="match status" value="1"/>
</dbReference>
<proteinExistence type="inferred from homology"/>
<dbReference type="GO" id="GO:0006420">
    <property type="term" value="P:arginyl-tRNA aminoacylation"/>
    <property type="evidence" value="ECO:0007669"/>
    <property type="project" value="InterPro"/>
</dbReference>
<feature type="domain" description="Arginyl tRNA synthetase N-terminal" evidence="15">
    <location>
        <begin position="85"/>
        <end position="172"/>
    </location>
</feature>
<dbReference type="GO" id="GO:0004814">
    <property type="term" value="F:arginine-tRNA ligase activity"/>
    <property type="evidence" value="ECO:0007669"/>
    <property type="project" value="UniProtKB-EC"/>
</dbReference>
<evidence type="ECO:0000256" key="11">
    <source>
        <dbReference type="ARBA" id="ARBA00049339"/>
    </source>
</evidence>
<dbReference type="InterPro" id="IPR001412">
    <property type="entry name" value="aa-tRNA-synth_I_CS"/>
</dbReference>
<dbReference type="Gene3D" id="1.10.730.10">
    <property type="entry name" value="Isoleucyl-tRNA Synthetase, Domain 1"/>
    <property type="match status" value="1"/>
</dbReference>
<dbReference type="GO" id="GO:0017101">
    <property type="term" value="C:aminoacyl-tRNA synthetase multienzyme complex"/>
    <property type="evidence" value="ECO:0007669"/>
    <property type="project" value="UniProtKB-ARBA"/>
</dbReference>
<keyword evidence="13" id="KW-0175">Coiled coil</keyword>
<dbReference type="CDD" id="cd00671">
    <property type="entry name" value="ArgRS_core"/>
    <property type="match status" value="1"/>
</dbReference>
<dbReference type="InterPro" id="IPR001278">
    <property type="entry name" value="Arg-tRNA-ligase"/>
</dbReference>
<evidence type="ECO:0000256" key="8">
    <source>
        <dbReference type="ARBA" id="ARBA00022917"/>
    </source>
</evidence>
<dbReference type="OrthoDB" id="68056at2759"/>
<keyword evidence="4" id="KW-0963">Cytoplasm</keyword>
<evidence type="ECO:0000256" key="4">
    <source>
        <dbReference type="ARBA" id="ARBA00022490"/>
    </source>
</evidence>
<dbReference type="InterPro" id="IPR014729">
    <property type="entry name" value="Rossmann-like_a/b/a_fold"/>
</dbReference>
<dbReference type="NCBIfam" id="TIGR00456">
    <property type="entry name" value="argS"/>
    <property type="match status" value="1"/>
</dbReference>
<feature type="domain" description="DALR anticodon binding" evidence="14">
    <location>
        <begin position="542"/>
        <end position="668"/>
    </location>
</feature>
<evidence type="ECO:0000256" key="6">
    <source>
        <dbReference type="ARBA" id="ARBA00022741"/>
    </source>
</evidence>
<reference evidence="17" key="1">
    <citation type="submission" date="2025-08" db="UniProtKB">
        <authorList>
            <consortium name="RefSeq"/>
        </authorList>
    </citation>
    <scope>IDENTIFICATION</scope>
</reference>
<dbReference type="AlphaFoldDB" id="A0A9W3B0Y9"/>
<dbReference type="InterPro" id="IPR005148">
    <property type="entry name" value="Arg-tRNA-synth_N"/>
</dbReference>
<dbReference type="SMART" id="SM00836">
    <property type="entry name" value="DALR_1"/>
    <property type="match status" value="1"/>
</dbReference>
<evidence type="ECO:0000256" key="9">
    <source>
        <dbReference type="ARBA" id="ARBA00023146"/>
    </source>
</evidence>
<evidence type="ECO:0000256" key="2">
    <source>
        <dbReference type="ARBA" id="ARBA00005594"/>
    </source>
</evidence>
<keyword evidence="7 12" id="KW-0067">ATP-binding</keyword>
<dbReference type="Proteomes" id="UP001165740">
    <property type="component" value="Chromosome 8"/>
</dbReference>
<dbReference type="Pfam" id="PF00750">
    <property type="entry name" value="tRNA-synt_1d"/>
    <property type="match status" value="1"/>
</dbReference>
<keyword evidence="5 12" id="KW-0436">Ligase</keyword>
<comment type="similarity">
    <text evidence="2 12">Belongs to the class-I aminoacyl-tRNA synthetase family.</text>
</comment>
<dbReference type="EC" id="6.1.1.19" evidence="3"/>
<sequence>MATNEEKFTFAVQRVEKAEKEIDRLQSELSAASDPQALLKEGYASPDLEKLRVENQKLKYQLNHLKNYLAEEEKTVREYALDIRGIVQDVFTSAIYAAFPELPDPTILVVPSSKFDDYQCNSAMAIAQQLSSLTGKKSNPREVAQAIVAKLPATKFFEKVEIAGPGFINVALKKEFVTNQLTFLLTHGVKPPKVERKRVVVDYSSPNIAKEMHVGHLRSTVIGDSLSKLLEWVGHDVLRLNHLGDWGTQFGMLIAHLVEEYPNLLNERPAIEDLQAFYQESKKRFDSDEEFKRRAYDYVVKLQSKDPFTYKAWKIIYDISMEVNNELYKRLGVSDKLVERGESFYQDLMVKLIKDLENKGLIEVDENGRKVMFVPGFEVPLMLVKSDGGFTYDTSDLACIKQRLEEEKGDWIIYVVDSGQSTHLESIFAAARKLGWVDPSKHRIDHVGFGLVLGEDKKKFKSRSGDTVRLRELLNEGLKRVETRLKETSRDKELSPEELEEVKSSVAYGCIKYADLSHNRTNDYIFSFDKMLDDRGNTAAYLLYANTRIRSIARSASVTPEALREAAKTTVVQLDHPAEWKLAKCILRFPEVITKVLDDLLLHTLCEYLYELTTTFTEFYDKCYCIEKDKTTGAIVKINMSRLLLCEATAQVIASTFFILGIKPLDKM</sequence>
<dbReference type="PANTHER" id="PTHR11956">
    <property type="entry name" value="ARGINYL-TRNA SYNTHETASE"/>
    <property type="match status" value="1"/>
</dbReference>
<comment type="catalytic activity">
    <reaction evidence="11">
        <text>tRNA(Arg) + L-arginine + ATP = L-arginyl-tRNA(Arg) + AMP + diphosphate</text>
        <dbReference type="Rhea" id="RHEA:20301"/>
        <dbReference type="Rhea" id="RHEA-COMP:9658"/>
        <dbReference type="Rhea" id="RHEA-COMP:9673"/>
        <dbReference type="ChEBI" id="CHEBI:30616"/>
        <dbReference type="ChEBI" id="CHEBI:32682"/>
        <dbReference type="ChEBI" id="CHEBI:33019"/>
        <dbReference type="ChEBI" id="CHEBI:78442"/>
        <dbReference type="ChEBI" id="CHEBI:78513"/>
        <dbReference type="ChEBI" id="CHEBI:456215"/>
        <dbReference type="EC" id="6.1.1.19"/>
    </reaction>
</comment>
<dbReference type="SMART" id="SM01016">
    <property type="entry name" value="Arg_tRNA_synt_N"/>
    <property type="match status" value="1"/>
</dbReference>
<dbReference type="Gene3D" id="3.30.1360.70">
    <property type="entry name" value="Arginyl tRNA synthetase N-terminal domain"/>
    <property type="match status" value="1"/>
</dbReference>
<evidence type="ECO:0000256" key="13">
    <source>
        <dbReference type="SAM" id="Coils"/>
    </source>
</evidence>
<feature type="coiled-coil region" evidence="13">
    <location>
        <begin position="8"/>
        <end position="75"/>
    </location>
</feature>
<organism evidence="16 17">
    <name type="scientific">Biomphalaria glabrata</name>
    <name type="common">Bloodfluke planorb</name>
    <name type="synonym">Freshwater snail</name>
    <dbReference type="NCBI Taxonomy" id="6526"/>
    <lineage>
        <taxon>Eukaryota</taxon>
        <taxon>Metazoa</taxon>
        <taxon>Spiralia</taxon>
        <taxon>Lophotrochozoa</taxon>
        <taxon>Mollusca</taxon>
        <taxon>Gastropoda</taxon>
        <taxon>Heterobranchia</taxon>
        <taxon>Euthyneura</taxon>
        <taxon>Panpulmonata</taxon>
        <taxon>Hygrophila</taxon>
        <taxon>Lymnaeoidea</taxon>
        <taxon>Planorbidae</taxon>
        <taxon>Biomphalaria</taxon>
    </lineage>
</organism>
<dbReference type="PANTHER" id="PTHR11956:SF5">
    <property type="entry name" value="ARGININE--TRNA LIGASE, CYTOPLASMIC"/>
    <property type="match status" value="1"/>
</dbReference>
<dbReference type="OMA" id="NKPLHLG"/>
<evidence type="ECO:0000256" key="3">
    <source>
        <dbReference type="ARBA" id="ARBA00012837"/>
    </source>
</evidence>
<dbReference type="RefSeq" id="XP_055893140.1">
    <property type="nucleotide sequence ID" value="XM_056037165.1"/>
</dbReference>
<protein>
    <recommendedName>
        <fullName evidence="3">arginine--tRNA ligase</fullName>
        <ecNumber evidence="3">6.1.1.19</ecNumber>
    </recommendedName>
    <alternativeName>
        <fullName evidence="10">Arginyl-tRNA synthetase</fullName>
    </alternativeName>
</protein>
<comment type="subcellular location">
    <subcellularLocation>
        <location evidence="1">Cytoplasm</location>
        <location evidence="1">Cytosol</location>
    </subcellularLocation>
</comment>
<name>A0A9W3B0Y9_BIOGL</name>
<dbReference type="HAMAP" id="MF_00123">
    <property type="entry name" value="Arg_tRNA_synth"/>
    <property type="match status" value="1"/>
</dbReference>
<gene>
    <name evidence="17" type="primary">LOC106067158</name>
</gene>
<dbReference type="InterPro" id="IPR009080">
    <property type="entry name" value="tRNAsynth_Ia_anticodon-bd"/>
</dbReference>
<dbReference type="PRINTS" id="PR01038">
    <property type="entry name" value="TRNASYNTHARG"/>
</dbReference>
<evidence type="ECO:0000256" key="5">
    <source>
        <dbReference type="ARBA" id="ARBA00022598"/>
    </source>
</evidence>
<dbReference type="SUPFAM" id="SSF52374">
    <property type="entry name" value="Nucleotidylyl transferase"/>
    <property type="match status" value="1"/>
</dbReference>
<dbReference type="FunFam" id="3.40.50.620:FF:000084">
    <property type="entry name" value="arginine--tRNA ligase, cytoplasmic"/>
    <property type="match status" value="1"/>
</dbReference>
<dbReference type="Pfam" id="PF05746">
    <property type="entry name" value="DALR_1"/>
    <property type="match status" value="1"/>
</dbReference>
<dbReference type="Pfam" id="PF03485">
    <property type="entry name" value="Arg_tRNA_synt_N"/>
    <property type="match status" value="1"/>
</dbReference>
<accession>A0A9W3B0Y9</accession>
<evidence type="ECO:0000313" key="17">
    <source>
        <dbReference type="RefSeq" id="XP_055893140.1"/>
    </source>
</evidence>
<keyword evidence="9 12" id="KW-0030">Aminoacyl-tRNA synthetase</keyword>
<evidence type="ECO:0000256" key="1">
    <source>
        <dbReference type="ARBA" id="ARBA00004514"/>
    </source>
</evidence>
<dbReference type="PROSITE" id="PS00178">
    <property type="entry name" value="AA_TRNA_LIGASE_I"/>
    <property type="match status" value="1"/>
</dbReference>
<dbReference type="InterPro" id="IPR036695">
    <property type="entry name" value="Arg-tRNA-synth_N_sf"/>
</dbReference>
<dbReference type="InterPro" id="IPR008909">
    <property type="entry name" value="DALR_anticod-bd"/>
</dbReference>